<reference evidence="2" key="1">
    <citation type="submission" date="2020-03" db="EMBL/GenBank/DDBJ databases">
        <title>Hybrid Assembly of Korean Phytophthora infestans isolates.</title>
        <authorList>
            <person name="Prokchorchik M."/>
            <person name="Lee Y."/>
            <person name="Seo J."/>
            <person name="Cho J.-H."/>
            <person name="Park Y.-E."/>
            <person name="Jang D.-C."/>
            <person name="Im J.-S."/>
            <person name="Choi J.-G."/>
            <person name="Park H.-J."/>
            <person name="Lee G.-B."/>
            <person name="Lee Y.-G."/>
            <person name="Hong S.-Y."/>
            <person name="Cho K."/>
            <person name="Sohn K.H."/>
        </authorList>
    </citation>
    <scope>NUCLEOTIDE SEQUENCE</scope>
    <source>
        <strain evidence="2">KR_2_A2</strain>
    </source>
</reference>
<protein>
    <recommendedName>
        <fullName evidence="4">Elicitin-like protein</fullName>
    </recommendedName>
</protein>
<evidence type="ECO:0000313" key="2">
    <source>
        <dbReference type="EMBL" id="KAF4139998.1"/>
    </source>
</evidence>
<name>A0A8S9UNR5_PHYIN</name>
<feature type="signal peptide" evidence="1">
    <location>
        <begin position="1"/>
        <end position="22"/>
    </location>
</feature>
<dbReference type="SMART" id="SM01187">
    <property type="entry name" value="Elicitin"/>
    <property type="match status" value="2"/>
</dbReference>
<organism evidence="2 3">
    <name type="scientific">Phytophthora infestans</name>
    <name type="common">Potato late blight agent</name>
    <name type="synonym">Botrytis infestans</name>
    <dbReference type="NCBI Taxonomy" id="4787"/>
    <lineage>
        <taxon>Eukaryota</taxon>
        <taxon>Sar</taxon>
        <taxon>Stramenopiles</taxon>
        <taxon>Oomycota</taxon>
        <taxon>Peronosporomycetes</taxon>
        <taxon>Peronosporales</taxon>
        <taxon>Peronosporaceae</taxon>
        <taxon>Phytophthora</taxon>
    </lineage>
</organism>
<feature type="chain" id="PRO_5035886158" description="Elicitin-like protein" evidence="1">
    <location>
        <begin position="23"/>
        <end position="343"/>
    </location>
</feature>
<dbReference type="EMBL" id="JAACNO010001519">
    <property type="protein sequence ID" value="KAF4139998.1"/>
    <property type="molecule type" value="Genomic_DNA"/>
</dbReference>
<dbReference type="InterPro" id="IPR002200">
    <property type="entry name" value="Elicitin"/>
</dbReference>
<evidence type="ECO:0000256" key="1">
    <source>
        <dbReference type="SAM" id="SignalP"/>
    </source>
</evidence>
<dbReference type="GO" id="GO:0005576">
    <property type="term" value="C:extracellular region"/>
    <property type="evidence" value="ECO:0007669"/>
    <property type="project" value="InterPro"/>
</dbReference>
<sequence length="343" mass="36447">MRWSAVASAIIAAFLILPTVTAKACTSTQLTQLTSVAATYSSSPDCAGSALDNSVNSVDVICGGACIALVRDLQPDAPDCEFEGTNLGETMQRLVAWCDSVPLSDSSSTSASASSLSSASGISNSPTITTDTAPVCTAKDVTVINDLNTEVSKSADCLGSAGAATDATSKEEYCAKNACVALMTDVEARLPNCSYSGFNFKQTVADALASCNDPTVTWPNVTTPATTLAPAMTTQTPTTAPSADSQATDTPAVTKSSAVALKSNADLVIMSVLTLSKYLHNRDTNRSEHFGQFLAHFSPSDSDMVRRDVFVRLRFSIRRAFKVFFRRHELDYHHDEHDHYLCH</sequence>
<gene>
    <name evidence="2" type="ORF">GN958_ATG10748</name>
</gene>
<evidence type="ECO:0008006" key="4">
    <source>
        <dbReference type="Google" id="ProtNLM"/>
    </source>
</evidence>
<dbReference type="AlphaFoldDB" id="A0A8S9UNR5"/>
<dbReference type="Proteomes" id="UP000704712">
    <property type="component" value="Unassembled WGS sequence"/>
</dbReference>
<evidence type="ECO:0000313" key="3">
    <source>
        <dbReference type="Proteomes" id="UP000704712"/>
    </source>
</evidence>
<keyword evidence="1" id="KW-0732">Signal</keyword>
<proteinExistence type="predicted"/>
<comment type="caution">
    <text evidence="2">The sequence shown here is derived from an EMBL/GenBank/DDBJ whole genome shotgun (WGS) entry which is preliminary data.</text>
</comment>
<accession>A0A8S9UNR5</accession>